<dbReference type="Pfam" id="PF04191">
    <property type="entry name" value="PEMT"/>
    <property type="match status" value="1"/>
</dbReference>
<keyword evidence="2 5" id="KW-0812">Transmembrane</keyword>
<evidence type="ECO:0000256" key="3">
    <source>
        <dbReference type="ARBA" id="ARBA00022989"/>
    </source>
</evidence>
<comment type="subcellular location">
    <subcellularLocation>
        <location evidence="1">Endomembrane system</location>
        <topology evidence="1">Multi-pass membrane protein</topology>
    </subcellularLocation>
</comment>
<evidence type="ECO:0000256" key="2">
    <source>
        <dbReference type="ARBA" id="ARBA00022692"/>
    </source>
</evidence>
<reference evidence="6 7" key="1">
    <citation type="journal article" date="2013" name="Int. J. Syst. Evol. Microbiol.">
        <title>Kordia antarctica sp. nov., isolated from Antarctic seawater.</title>
        <authorList>
            <person name="Baek K."/>
            <person name="Choi A."/>
            <person name="Kang I."/>
            <person name="Lee K."/>
            <person name="Cho J.C."/>
        </authorList>
    </citation>
    <scope>NUCLEOTIDE SEQUENCE [LARGE SCALE GENOMIC DNA]</scope>
    <source>
        <strain evidence="6 7">IMCC3317</strain>
    </source>
</reference>
<dbReference type="GO" id="GO:0016740">
    <property type="term" value="F:transferase activity"/>
    <property type="evidence" value="ECO:0007669"/>
    <property type="project" value="UniProtKB-ARBA"/>
</dbReference>
<keyword evidence="7" id="KW-1185">Reference proteome</keyword>
<dbReference type="KEGG" id="kan:IMCC3317_15670"/>
<evidence type="ECO:0000313" key="6">
    <source>
        <dbReference type="EMBL" id="QHI36208.1"/>
    </source>
</evidence>
<keyword evidence="3 5" id="KW-1133">Transmembrane helix</keyword>
<feature type="transmembrane region" description="Helical" evidence="5">
    <location>
        <begin position="6"/>
        <end position="27"/>
    </location>
</feature>
<feature type="transmembrane region" description="Helical" evidence="5">
    <location>
        <begin position="48"/>
        <end position="69"/>
    </location>
</feature>
<evidence type="ECO:0000256" key="1">
    <source>
        <dbReference type="ARBA" id="ARBA00004127"/>
    </source>
</evidence>
<dbReference type="PANTHER" id="PTHR12714">
    <property type="entry name" value="PROTEIN-S ISOPRENYLCYSTEINE O-METHYLTRANSFERASE"/>
    <property type="match status" value="1"/>
</dbReference>
<dbReference type="OrthoDB" id="9782395at2"/>
<evidence type="ECO:0000256" key="4">
    <source>
        <dbReference type="ARBA" id="ARBA00023136"/>
    </source>
</evidence>
<protein>
    <recommendedName>
        <fullName evidence="8">Isoprenylcysteine carboxylmethyltransferase family protein</fullName>
    </recommendedName>
</protein>
<dbReference type="GO" id="GO:0012505">
    <property type="term" value="C:endomembrane system"/>
    <property type="evidence" value="ECO:0007669"/>
    <property type="project" value="UniProtKB-SubCell"/>
</dbReference>
<dbReference type="InterPro" id="IPR007318">
    <property type="entry name" value="Phopholipid_MeTrfase"/>
</dbReference>
<dbReference type="Proteomes" id="UP000464657">
    <property type="component" value="Chromosome"/>
</dbReference>
<name>A0A7L4ZHL0_9FLAO</name>
<dbReference type="AlphaFoldDB" id="A0A7L4ZHL0"/>
<keyword evidence="4 5" id="KW-0472">Membrane</keyword>
<dbReference type="EMBL" id="CP019288">
    <property type="protein sequence ID" value="QHI36208.1"/>
    <property type="molecule type" value="Genomic_DNA"/>
</dbReference>
<dbReference type="RefSeq" id="WP_160128934.1">
    <property type="nucleotide sequence ID" value="NZ_CP019288.1"/>
</dbReference>
<feature type="transmembrane region" description="Helical" evidence="5">
    <location>
        <begin position="81"/>
        <end position="100"/>
    </location>
</feature>
<organism evidence="6 7">
    <name type="scientific">Kordia antarctica</name>
    <dbReference type="NCBI Taxonomy" id="1218801"/>
    <lineage>
        <taxon>Bacteria</taxon>
        <taxon>Pseudomonadati</taxon>
        <taxon>Bacteroidota</taxon>
        <taxon>Flavobacteriia</taxon>
        <taxon>Flavobacteriales</taxon>
        <taxon>Flavobacteriaceae</taxon>
        <taxon>Kordia</taxon>
    </lineage>
</organism>
<sequence length="205" mass="24210">MNTFLYYFIPIFFIGYFFSAFILKSIVTSKKIGKSALVLPKDDSAYGLIGKYFGITILAIFFYILFMMFQKDAFNSFFEYTFVNCLGIISCLISFIITVISQYQMKDSWRIGIDQTEKTNLITSGMFAFSRNPIFLGMLLSLLGLFLMQPNYITLFFFIITNILIQIQVRLEEEYLQKIHQQKYQTYKNNVARFFTLSVFRFRQY</sequence>
<evidence type="ECO:0000313" key="7">
    <source>
        <dbReference type="Proteomes" id="UP000464657"/>
    </source>
</evidence>
<gene>
    <name evidence="6" type="ORF">IMCC3317_15670</name>
</gene>
<evidence type="ECO:0000256" key="5">
    <source>
        <dbReference type="SAM" id="Phobius"/>
    </source>
</evidence>
<evidence type="ECO:0008006" key="8">
    <source>
        <dbReference type="Google" id="ProtNLM"/>
    </source>
</evidence>
<proteinExistence type="predicted"/>
<dbReference type="PANTHER" id="PTHR12714:SF9">
    <property type="entry name" value="PROTEIN-S-ISOPRENYLCYSTEINE O-METHYLTRANSFERASE"/>
    <property type="match status" value="1"/>
</dbReference>
<accession>A0A7L4ZHL0</accession>
<dbReference type="Gene3D" id="1.20.120.1630">
    <property type="match status" value="1"/>
</dbReference>